<dbReference type="Pfam" id="PF13501">
    <property type="entry name" value="SoxY"/>
    <property type="match status" value="1"/>
</dbReference>
<protein>
    <submittedName>
        <fullName evidence="3">Thiosulfate oxidation carrier protein SoxY</fullName>
    </submittedName>
</protein>
<dbReference type="InterPro" id="IPR032711">
    <property type="entry name" value="SoxY"/>
</dbReference>
<feature type="domain" description="Ig-like SoxY" evidence="2">
    <location>
        <begin position="61"/>
        <end position="165"/>
    </location>
</feature>
<name>A0ABV4TRI8_9GAMM</name>
<dbReference type="InterPro" id="IPR019546">
    <property type="entry name" value="TAT_signal_bac_arc"/>
</dbReference>
<reference evidence="3 4" key="1">
    <citation type="submission" date="2024-08" db="EMBL/GenBank/DDBJ databases">
        <title>Whole-genome sequencing of halo(alkali)philic microorganisms from hypersaline lakes.</title>
        <authorList>
            <person name="Sorokin D.Y."/>
            <person name="Merkel A.Y."/>
            <person name="Messina E."/>
            <person name="Yakimov M."/>
        </authorList>
    </citation>
    <scope>NUCLEOTIDE SEQUENCE [LARGE SCALE GENOMIC DNA]</scope>
    <source>
        <strain evidence="3 4">Cl-TMA</strain>
    </source>
</reference>
<evidence type="ECO:0000313" key="4">
    <source>
        <dbReference type="Proteomes" id="UP001575181"/>
    </source>
</evidence>
<dbReference type="PIRSF" id="PIRSF010312">
    <property type="entry name" value="Sulphur_oxidation_SoxY"/>
    <property type="match status" value="1"/>
</dbReference>
<keyword evidence="4" id="KW-1185">Reference proteome</keyword>
<dbReference type="InterPro" id="IPR006311">
    <property type="entry name" value="TAT_signal"/>
</dbReference>
<evidence type="ECO:0000313" key="3">
    <source>
        <dbReference type="EMBL" id="MFA9459858.1"/>
    </source>
</evidence>
<evidence type="ECO:0000256" key="1">
    <source>
        <dbReference type="ARBA" id="ARBA00022729"/>
    </source>
</evidence>
<accession>A0ABV4TRI8</accession>
<comment type="caution">
    <text evidence="3">The sequence shown here is derived from an EMBL/GenBank/DDBJ whole genome shotgun (WGS) entry which is preliminary data.</text>
</comment>
<dbReference type="NCBIfam" id="TIGR04488">
    <property type="entry name" value="SoxY_true_GGCGG"/>
    <property type="match status" value="1"/>
</dbReference>
<dbReference type="NCBIfam" id="TIGR01409">
    <property type="entry name" value="TAT_signal_seq"/>
    <property type="match status" value="1"/>
</dbReference>
<dbReference type="Proteomes" id="UP001575181">
    <property type="component" value="Unassembled WGS sequence"/>
</dbReference>
<dbReference type="InterPro" id="IPR038162">
    <property type="entry name" value="SoxY_sf"/>
</dbReference>
<dbReference type="EMBL" id="JBGUAW010000002">
    <property type="protein sequence ID" value="MFA9459858.1"/>
    <property type="molecule type" value="Genomic_DNA"/>
</dbReference>
<keyword evidence="1" id="KW-0732">Signal</keyword>
<dbReference type="RefSeq" id="WP_373654643.1">
    <property type="nucleotide sequence ID" value="NZ_JBGUAW010000002.1"/>
</dbReference>
<dbReference type="PROSITE" id="PS51318">
    <property type="entry name" value="TAT"/>
    <property type="match status" value="1"/>
</dbReference>
<sequence>MRVANTQNTGRRSFLKTLGTTGAVVAAAGAGLLKPVKSLAANFPFPKEAFNQESMDSAMQTALGTTDVQEGHVSLKTPTIAENGAVVPITASSDLEPGKVAKFHIFVTKNPAPYTARFHMLETGRPEVSTRIKMNETSDIVAVAETTDGQFYKTSKEVRVTIGGCGG</sequence>
<gene>
    <name evidence="3" type="primary">soxY</name>
    <name evidence="3" type="ORF">ACERLL_03355</name>
</gene>
<dbReference type="Gene3D" id="2.60.40.2470">
    <property type="entry name" value="SoxY domain"/>
    <property type="match status" value="1"/>
</dbReference>
<proteinExistence type="predicted"/>
<evidence type="ECO:0000259" key="2">
    <source>
        <dbReference type="Pfam" id="PF13501"/>
    </source>
</evidence>
<organism evidence="3 4">
    <name type="scientific">Thiohalorhabdus methylotrophus</name>
    <dbReference type="NCBI Taxonomy" id="3242694"/>
    <lineage>
        <taxon>Bacteria</taxon>
        <taxon>Pseudomonadati</taxon>
        <taxon>Pseudomonadota</taxon>
        <taxon>Gammaproteobacteria</taxon>
        <taxon>Thiohalorhabdales</taxon>
        <taxon>Thiohalorhabdaceae</taxon>
        <taxon>Thiohalorhabdus</taxon>
    </lineage>
</organism>
<dbReference type="InterPro" id="IPR016568">
    <property type="entry name" value="Sulphur_oxidation_SoxY"/>
</dbReference>